<dbReference type="GO" id="GO:0005758">
    <property type="term" value="C:mitochondrial intermembrane space"/>
    <property type="evidence" value="ECO:0007669"/>
    <property type="project" value="UniProtKB-SubCell"/>
</dbReference>
<keyword evidence="5" id="KW-0963">Cytoplasm</keyword>
<keyword evidence="7" id="KW-1015">Disulfide bond</keyword>
<dbReference type="GO" id="GO:0005634">
    <property type="term" value="C:nucleus"/>
    <property type="evidence" value="ECO:0007669"/>
    <property type="project" value="UniProtKB-SubCell"/>
</dbReference>
<keyword evidence="6" id="KW-0496">Mitochondrion</keyword>
<evidence type="ECO:0000256" key="4">
    <source>
        <dbReference type="ARBA" id="ARBA00006425"/>
    </source>
</evidence>
<dbReference type="InterPro" id="IPR048281">
    <property type="entry name" value="COA6_fun"/>
</dbReference>
<name>A0A1Q3AHL6_ZYGRO</name>
<organism evidence="9 10">
    <name type="scientific">Zygosaccharomyces rouxii</name>
    <dbReference type="NCBI Taxonomy" id="4956"/>
    <lineage>
        <taxon>Eukaryota</taxon>
        <taxon>Fungi</taxon>
        <taxon>Dikarya</taxon>
        <taxon>Ascomycota</taxon>
        <taxon>Saccharomycotina</taxon>
        <taxon>Saccharomycetes</taxon>
        <taxon>Saccharomycetales</taxon>
        <taxon>Saccharomycetaceae</taxon>
        <taxon>Zygosaccharomyces</taxon>
    </lineage>
</organism>
<gene>
    <name evidence="9" type="ORF">ZYGR_0AS05520</name>
</gene>
<dbReference type="Gene3D" id="1.10.10.140">
    <property type="entry name" value="Cytochrome c oxidase, subunit VIb"/>
    <property type="match status" value="1"/>
</dbReference>
<evidence type="ECO:0000313" key="9">
    <source>
        <dbReference type="EMBL" id="GAV55228.1"/>
    </source>
</evidence>
<evidence type="ECO:0000256" key="3">
    <source>
        <dbReference type="ARBA" id="ARBA00004569"/>
    </source>
</evidence>
<dbReference type="InterPro" id="IPR048280">
    <property type="entry name" value="COX6B-like"/>
</dbReference>
<proteinExistence type="inferred from homology"/>
<evidence type="ECO:0000313" key="10">
    <source>
        <dbReference type="Proteomes" id="UP000187013"/>
    </source>
</evidence>
<evidence type="ECO:0000256" key="1">
    <source>
        <dbReference type="ARBA" id="ARBA00004123"/>
    </source>
</evidence>
<comment type="similarity">
    <text evidence="4">Belongs to the cytochrome c oxidase subunit 6B family.</text>
</comment>
<evidence type="ECO:0000256" key="7">
    <source>
        <dbReference type="ARBA" id="ARBA00023157"/>
    </source>
</evidence>
<reference evidence="9 10" key="1">
    <citation type="submission" date="2016-08" db="EMBL/GenBank/DDBJ databases">
        <title>Draft genome sequence of allopolyploid Zygosaccharomyces rouxii.</title>
        <authorList>
            <person name="Watanabe J."/>
            <person name="Uehara K."/>
            <person name="Mogi Y."/>
            <person name="Tsukioka Y."/>
        </authorList>
    </citation>
    <scope>NUCLEOTIDE SEQUENCE [LARGE SCALE GENOMIC DNA]</scope>
    <source>
        <strain evidence="9 10">NBRC 110957</strain>
    </source>
</reference>
<dbReference type="InterPro" id="IPR036549">
    <property type="entry name" value="CX6/COA6-like_sf"/>
</dbReference>
<dbReference type="PANTHER" id="PTHR47677:SF1">
    <property type="entry name" value="CYTOCHROME C OXIDASE ASSEMBLY FACTOR 6"/>
    <property type="match status" value="1"/>
</dbReference>
<evidence type="ECO:0000256" key="8">
    <source>
        <dbReference type="ARBA" id="ARBA00023242"/>
    </source>
</evidence>
<dbReference type="FunFam" id="1.10.10.140:FF:000003">
    <property type="entry name" value="Cytochrome c oxidase assembly factor 6"/>
    <property type="match status" value="1"/>
</dbReference>
<comment type="caution">
    <text evidence="9">The sequence shown here is derived from an EMBL/GenBank/DDBJ whole genome shotgun (WGS) entry which is preliminary data.</text>
</comment>
<dbReference type="PANTHER" id="PTHR47677">
    <property type="entry name" value="CYTOCHROME C OXIDASE ASSEMBLY FACTOR 6"/>
    <property type="match status" value="1"/>
</dbReference>
<evidence type="ECO:0000256" key="6">
    <source>
        <dbReference type="ARBA" id="ARBA00023128"/>
    </source>
</evidence>
<dbReference type="GO" id="GO:0033617">
    <property type="term" value="P:mitochondrial respiratory chain complex IV assembly"/>
    <property type="evidence" value="ECO:0007669"/>
    <property type="project" value="TreeGrafter"/>
</dbReference>
<protein>
    <recommendedName>
        <fullName evidence="11">Cytochrome c oxidase assembly factor 6</fullName>
    </recommendedName>
</protein>
<keyword evidence="8" id="KW-0539">Nucleus</keyword>
<sequence length="114" mass="13302">MGWFTKDSDDKMPNTRSQRKQCWDSRDEFFTCLDKIGVVNALDSKTSKDVSKKCGKQEHAFEENCANSWVKYFKEKRLVDYQKKQFLEKVEKDNAQIVNLTPSSQLEGGSPRNR</sequence>
<evidence type="ECO:0008006" key="11">
    <source>
        <dbReference type="Google" id="ProtNLM"/>
    </source>
</evidence>
<dbReference type="Proteomes" id="UP000187013">
    <property type="component" value="Unassembled WGS sequence"/>
</dbReference>
<dbReference type="SUPFAM" id="SSF47694">
    <property type="entry name" value="Cytochrome c oxidase subunit h"/>
    <property type="match status" value="1"/>
</dbReference>
<dbReference type="AlphaFoldDB" id="A0A1Q3AHL6"/>
<dbReference type="EMBL" id="BDGX01000045">
    <property type="protein sequence ID" value="GAV55228.1"/>
    <property type="molecule type" value="Genomic_DNA"/>
</dbReference>
<evidence type="ECO:0000256" key="5">
    <source>
        <dbReference type="ARBA" id="ARBA00022490"/>
    </source>
</evidence>
<dbReference type="Pfam" id="PF02297">
    <property type="entry name" value="COX6B"/>
    <property type="match status" value="1"/>
</dbReference>
<evidence type="ECO:0000256" key="2">
    <source>
        <dbReference type="ARBA" id="ARBA00004496"/>
    </source>
</evidence>
<comment type="subcellular location">
    <subcellularLocation>
        <location evidence="2">Cytoplasm</location>
    </subcellularLocation>
    <subcellularLocation>
        <location evidence="3">Mitochondrion intermembrane space</location>
    </subcellularLocation>
    <subcellularLocation>
        <location evidence="1">Nucleus</location>
    </subcellularLocation>
</comment>
<accession>A0A1Q3AHL6</accession>
<dbReference type="PROSITE" id="PS51808">
    <property type="entry name" value="CHCH"/>
    <property type="match status" value="1"/>
</dbReference>
<dbReference type="OrthoDB" id="5545577at2759"/>